<dbReference type="Proteomes" id="UP001221757">
    <property type="component" value="Unassembled WGS sequence"/>
</dbReference>
<sequence length="173" mass="19794">MSAPQDPLRAFLARPRTSDETHPPTIPPELGDLPGQVYLDLALEYIQSYPFARIFEAKARAYLTVRVNVDRSSLAAIADESASPYNAELEKQNFVHMVVFKRRWELEEVASEMLTPVELVRSETRTASSVTTPMTTGESRERTVPENVRDRDLKCRMTGVSREKYFYTPEEHE</sequence>
<dbReference type="EMBL" id="JARKIE010000002">
    <property type="protein sequence ID" value="KAJ7709527.1"/>
    <property type="molecule type" value="Genomic_DNA"/>
</dbReference>
<evidence type="ECO:0000313" key="2">
    <source>
        <dbReference type="EMBL" id="KAJ7709527.1"/>
    </source>
</evidence>
<feature type="region of interest" description="Disordered" evidence="1">
    <location>
        <begin position="124"/>
        <end position="151"/>
    </location>
</feature>
<keyword evidence="3" id="KW-1185">Reference proteome</keyword>
<feature type="region of interest" description="Disordered" evidence="1">
    <location>
        <begin position="1"/>
        <end position="31"/>
    </location>
</feature>
<feature type="compositionally biased region" description="Polar residues" evidence="1">
    <location>
        <begin position="125"/>
        <end position="137"/>
    </location>
</feature>
<name>A0AAD7H142_MYCRO</name>
<protein>
    <submittedName>
        <fullName evidence="2">Uncharacterized protein</fullName>
    </submittedName>
</protein>
<reference evidence="2" key="1">
    <citation type="submission" date="2023-03" db="EMBL/GenBank/DDBJ databases">
        <title>Massive genome expansion in bonnet fungi (Mycena s.s.) driven by repeated elements and novel gene families across ecological guilds.</title>
        <authorList>
            <consortium name="Lawrence Berkeley National Laboratory"/>
            <person name="Harder C.B."/>
            <person name="Miyauchi S."/>
            <person name="Viragh M."/>
            <person name="Kuo A."/>
            <person name="Thoen E."/>
            <person name="Andreopoulos B."/>
            <person name="Lu D."/>
            <person name="Skrede I."/>
            <person name="Drula E."/>
            <person name="Henrissat B."/>
            <person name="Morin E."/>
            <person name="Kohler A."/>
            <person name="Barry K."/>
            <person name="LaButti K."/>
            <person name="Morin E."/>
            <person name="Salamov A."/>
            <person name="Lipzen A."/>
            <person name="Mereny Z."/>
            <person name="Hegedus B."/>
            <person name="Baldrian P."/>
            <person name="Stursova M."/>
            <person name="Weitz H."/>
            <person name="Taylor A."/>
            <person name="Grigoriev I.V."/>
            <person name="Nagy L.G."/>
            <person name="Martin F."/>
            <person name="Kauserud H."/>
        </authorList>
    </citation>
    <scope>NUCLEOTIDE SEQUENCE</scope>
    <source>
        <strain evidence="2">CBHHK067</strain>
    </source>
</reference>
<evidence type="ECO:0000256" key="1">
    <source>
        <dbReference type="SAM" id="MobiDB-lite"/>
    </source>
</evidence>
<proteinExistence type="predicted"/>
<accession>A0AAD7H142</accession>
<evidence type="ECO:0000313" key="3">
    <source>
        <dbReference type="Proteomes" id="UP001221757"/>
    </source>
</evidence>
<dbReference type="AlphaFoldDB" id="A0AAD7H142"/>
<gene>
    <name evidence="2" type="ORF">B0H17DRAFT_1190732</name>
</gene>
<feature type="compositionally biased region" description="Basic and acidic residues" evidence="1">
    <location>
        <begin position="138"/>
        <end position="151"/>
    </location>
</feature>
<comment type="caution">
    <text evidence="2">The sequence shown here is derived from an EMBL/GenBank/DDBJ whole genome shotgun (WGS) entry which is preliminary data.</text>
</comment>
<organism evidence="2 3">
    <name type="scientific">Mycena rosella</name>
    <name type="common">Pink bonnet</name>
    <name type="synonym">Agaricus rosellus</name>
    <dbReference type="NCBI Taxonomy" id="1033263"/>
    <lineage>
        <taxon>Eukaryota</taxon>
        <taxon>Fungi</taxon>
        <taxon>Dikarya</taxon>
        <taxon>Basidiomycota</taxon>
        <taxon>Agaricomycotina</taxon>
        <taxon>Agaricomycetes</taxon>
        <taxon>Agaricomycetidae</taxon>
        <taxon>Agaricales</taxon>
        <taxon>Marasmiineae</taxon>
        <taxon>Mycenaceae</taxon>
        <taxon>Mycena</taxon>
    </lineage>
</organism>